<dbReference type="InParanoid" id="A0A263HF72"/>
<evidence type="ECO:0000313" key="5">
    <source>
        <dbReference type="Proteomes" id="UP000254507"/>
    </source>
</evidence>
<dbReference type="EMBL" id="NLFK01000001">
    <property type="protein sequence ID" value="OZN25732.1"/>
    <property type="molecule type" value="Genomic_DNA"/>
</dbReference>
<name>A0A263HF72_9PAST</name>
<evidence type="ECO:0000256" key="1">
    <source>
        <dbReference type="SAM" id="SignalP"/>
    </source>
</evidence>
<dbReference type="RefSeq" id="WP_094945363.1">
    <property type="nucleotide sequence ID" value="NZ_NLFK01000001.1"/>
</dbReference>
<evidence type="ECO:0000313" key="2">
    <source>
        <dbReference type="EMBL" id="OZN25732.1"/>
    </source>
</evidence>
<accession>A0A263HF72</accession>
<organism evidence="3 5">
    <name type="scientific">Actinobacillus seminis</name>
    <dbReference type="NCBI Taxonomy" id="722"/>
    <lineage>
        <taxon>Bacteria</taxon>
        <taxon>Pseudomonadati</taxon>
        <taxon>Pseudomonadota</taxon>
        <taxon>Gammaproteobacteria</taxon>
        <taxon>Pasteurellales</taxon>
        <taxon>Pasteurellaceae</taxon>
        <taxon>Actinobacillus</taxon>
    </lineage>
</organism>
<evidence type="ECO:0000313" key="3">
    <source>
        <dbReference type="EMBL" id="SUU36869.1"/>
    </source>
</evidence>
<dbReference type="OrthoDB" id="8613971at2"/>
<feature type="chain" id="PRO_5044571938" evidence="1">
    <location>
        <begin position="19"/>
        <end position="154"/>
    </location>
</feature>
<feature type="signal peptide" evidence="1">
    <location>
        <begin position="1"/>
        <end position="18"/>
    </location>
</feature>
<dbReference type="EMBL" id="UFSB01000001">
    <property type="protein sequence ID" value="SUU36869.1"/>
    <property type="molecule type" value="Genomic_DNA"/>
</dbReference>
<dbReference type="AlphaFoldDB" id="A0A263HF72"/>
<proteinExistence type="predicted"/>
<protein>
    <submittedName>
        <fullName evidence="2">Pseudouridine synthase</fullName>
    </submittedName>
</protein>
<gene>
    <name evidence="2" type="ORF">CFY87_00500</name>
    <name evidence="3" type="ORF">NCTC10851_01371</name>
</gene>
<keyword evidence="4" id="KW-1185">Reference proteome</keyword>
<sequence>MKKYLSLIMTLLATNAMAETVMPVAPSMPTLYLSTVDTGGRVLKSLNTTTYSVSNAKLALCWEVVGVPLLAQNNVVEVITGPERFTVNGDNNSVINTDKSGKVYTIKHVATPAINNEFIRRCWKFDKKDPLGEYKLDVTVNDVSFPTRTFTLIK</sequence>
<dbReference type="Proteomes" id="UP000254507">
    <property type="component" value="Unassembled WGS sequence"/>
</dbReference>
<dbReference type="Proteomes" id="UP000215738">
    <property type="component" value="Unassembled WGS sequence"/>
</dbReference>
<reference evidence="2 4" key="1">
    <citation type="submission" date="2017-07" db="EMBL/GenBank/DDBJ databases">
        <title>Virulence factors identified in Actinobacillus seminis.</title>
        <authorList>
            <person name="Negrete-Abascal E."/>
            <person name="Vaca-Pacheco S."/>
            <person name="Montes-Garcia F."/>
            <person name="Leyto-Gil A.M."/>
            <person name="Fragoso-Garcia E."/>
            <person name="Carvente-Garcia R."/>
            <person name="Perez-Agueros S."/>
            <person name="Castelan-Sanchez H.G."/>
            <person name="Garcia-Molina A."/>
            <person name="Villamar T.E."/>
            <person name="Vazquez-Cruz C."/>
        </authorList>
    </citation>
    <scope>NUCLEOTIDE SEQUENCE [LARGE SCALE GENOMIC DNA]</scope>
    <source>
        <strain evidence="2 4">ATCC 15768</strain>
    </source>
</reference>
<evidence type="ECO:0000313" key="4">
    <source>
        <dbReference type="Proteomes" id="UP000215738"/>
    </source>
</evidence>
<keyword evidence="1" id="KW-0732">Signal</keyword>
<reference evidence="3 5" key="2">
    <citation type="submission" date="2018-06" db="EMBL/GenBank/DDBJ databases">
        <authorList>
            <consortium name="Pathogen Informatics"/>
            <person name="Doyle S."/>
        </authorList>
    </citation>
    <scope>NUCLEOTIDE SEQUENCE [LARGE SCALE GENOMIC DNA]</scope>
    <source>
        <strain evidence="3 5">NCTC10851</strain>
    </source>
</reference>